<dbReference type="EMBL" id="CP084506">
    <property type="protein sequence ID" value="UCP99406.1"/>
    <property type="molecule type" value="Genomic_DNA"/>
</dbReference>
<name>A0AC61TFE8_EDWTA</name>
<dbReference type="Proteomes" id="UP000245918">
    <property type="component" value="Chromosome"/>
</dbReference>
<keyword evidence="2" id="KW-1185">Reference proteome</keyword>
<reference evidence="1" key="1">
    <citation type="submission" date="2021-09" db="EMBL/GenBank/DDBJ databases">
        <title>Comparative genomics of Edwardsiella genus reveals species-based diversity.</title>
        <authorList>
            <person name="Tekedar H.C."/>
            <person name="Kumru S."/>
            <person name="Waldbieser G.C."/>
            <person name="Reichley S.R."/>
            <person name="Lawrence M.L."/>
            <person name="Griffin M.J."/>
        </authorList>
    </citation>
    <scope>NUCLEOTIDE SEQUENCE</scope>
    <source>
        <strain evidence="1">ATCC 15947</strain>
    </source>
</reference>
<keyword evidence="1" id="KW-0238">DNA-binding</keyword>
<organism evidence="1 2">
    <name type="scientific">Edwardsiella tarda ATCC 15947 = NBRC 105688</name>
    <dbReference type="NCBI Taxonomy" id="667121"/>
    <lineage>
        <taxon>Bacteria</taxon>
        <taxon>Pseudomonadati</taxon>
        <taxon>Pseudomonadota</taxon>
        <taxon>Gammaproteobacteria</taxon>
        <taxon>Enterobacterales</taxon>
        <taxon>Hafniaceae</taxon>
        <taxon>Edwardsiella</taxon>
    </lineage>
</organism>
<accession>A0AC61TFE8</accession>
<gene>
    <name evidence="1" type="primary">hypT</name>
    <name evidence="1" type="synonym">qseD</name>
    <name evidence="1" type="ORF">DCL27_12130</name>
</gene>
<sequence>MERGGDGQAHNIETKWLYDFLMLEACRNFSQAALRRNVSQSALRRNVSQSAFSRRIQSLEQACGVVLFDRAVSPLPLTEQGKIFHSQVRNLLQQLESNLAELRSGGDPAQQRITIAAAHSLSLGLLPSLVKTLPAQFSYTVEAIDVDRAVDTLREGKSDFIFSYHDDNLLQTPFAHIHLFSSQLFPVCAADAYGAPLYRLDQADAPLLNYNANSYMGRQVNRLLARHPALTFRTVFVSSMSELLKQVALDGSGIAWLPGYGIRQELAQGRLVALDEHDLLIPIDAYAYRLDTRMSQSVERFWQALRQQFTPQEE</sequence>
<protein>
    <submittedName>
        <fullName evidence="1">Hypochlorite stress DNA-binding transcriptional regulator HypT</fullName>
    </submittedName>
</protein>
<proteinExistence type="predicted"/>
<evidence type="ECO:0000313" key="1">
    <source>
        <dbReference type="EMBL" id="UCP99406.1"/>
    </source>
</evidence>
<evidence type="ECO:0000313" key="2">
    <source>
        <dbReference type="Proteomes" id="UP000245918"/>
    </source>
</evidence>